<dbReference type="AlphaFoldDB" id="A0A2U2BXS7"/>
<dbReference type="EMBL" id="QEXV01000001">
    <property type="protein sequence ID" value="PWE18797.1"/>
    <property type="molecule type" value="Genomic_DNA"/>
</dbReference>
<sequence>MAEIDDGFLDALAQKRIRNRRIVARRPDALYARSGLQRFAEPLGDGWYADTNLSKQQKVVRLREACDLLGLAFGRDVEVGFR</sequence>
<proteinExistence type="predicted"/>
<name>A0A2U2BXS7_9PROT</name>
<protein>
    <submittedName>
        <fullName evidence="1">Uncharacterized protein</fullName>
    </submittedName>
</protein>
<accession>A0A2U2BXS7</accession>
<evidence type="ECO:0000313" key="2">
    <source>
        <dbReference type="Proteomes" id="UP000245168"/>
    </source>
</evidence>
<comment type="caution">
    <text evidence="1">The sequence shown here is derived from an EMBL/GenBank/DDBJ whole genome shotgun (WGS) entry which is preliminary data.</text>
</comment>
<reference evidence="2" key="1">
    <citation type="submission" date="2018-05" db="EMBL/GenBank/DDBJ databases">
        <authorList>
            <person name="Liu B.-T."/>
        </authorList>
    </citation>
    <scope>NUCLEOTIDE SEQUENCE [LARGE SCALE GENOMIC DNA]</scope>
    <source>
        <strain evidence="2">WD6-1</strain>
    </source>
</reference>
<organism evidence="1 2">
    <name type="scientific">Marinicauda salina</name>
    <dbReference type="NCBI Taxonomy" id="2135793"/>
    <lineage>
        <taxon>Bacteria</taxon>
        <taxon>Pseudomonadati</taxon>
        <taxon>Pseudomonadota</taxon>
        <taxon>Alphaproteobacteria</taxon>
        <taxon>Maricaulales</taxon>
        <taxon>Maricaulaceae</taxon>
        <taxon>Marinicauda</taxon>
    </lineage>
</organism>
<evidence type="ECO:0000313" key="1">
    <source>
        <dbReference type="EMBL" id="PWE18797.1"/>
    </source>
</evidence>
<dbReference type="Proteomes" id="UP000245168">
    <property type="component" value="Unassembled WGS sequence"/>
</dbReference>
<gene>
    <name evidence="1" type="ORF">DDZ18_04185</name>
</gene>
<keyword evidence="2" id="KW-1185">Reference proteome</keyword>